<sequence>MGRKAKYTQDELSGRRAQSAWEYRQRAKVNEKARLRMQATRAKVRAAGPVIRLGYAVRAAQHRRDYLERRRRGLSNNDKSAITQLSSCIMRRVGQDNTPSDLNTQMRSLCHDTSSRQSDLSDDDHDVNDETEQYHSRGTGVGQRNVFAGIELCTKADKRWWR</sequence>
<organism evidence="2 3">
    <name type="scientific">Favolaschia claudopus</name>
    <dbReference type="NCBI Taxonomy" id="2862362"/>
    <lineage>
        <taxon>Eukaryota</taxon>
        <taxon>Fungi</taxon>
        <taxon>Dikarya</taxon>
        <taxon>Basidiomycota</taxon>
        <taxon>Agaricomycotina</taxon>
        <taxon>Agaricomycetes</taxon>
        <taxon>Agaricomycetidae</taxon>
        <taxon>Agaricales</taxon>
        <taxon>Marasmiineae</taxon>
        <taxon>Mycenaceae</taxon>
        <taxon>Favolaschia</taxon>
    </lineage>
</organism>
<feature type="region of interest" description="Disordered" evidence="1">
    <location>
        <begin position="110"/>
        <end position="137"/>
    </location>
</feature>
<gene>
    <name evidence="2" type="ORF">R3P38DRAFT_3239292</name>
</gene>
<proteinExistence type="predicted"/>
<evidence type="ECO:0000256" key="1">
    <source>
        <dbReference type="SAM" id="MobiDB-lite"/>
    </source>
</evidence>
<feature type="compositionally biased region" description="Acidic residues" evidence="1">
    <location>
        <begin position="120"/>
        <end position="131"/>
    </location>
</feature>
<dbReference type="AlphaFoldDB" id="A0AAV9Z8B5"/>
<keyword evidence="3" id="KW-1185">Reference proteome</keyword>
<evidence type="ECO:0000313" key="3">
    <source>
        <dbReference type="Proteomes" id="UP001362999"/>
    </source>
</evidence>
<evidence type="ECO:0000313" key="2">
    <source>
        <dbReference type="EMBL" id="KAK6974634.1"/>
    </source>
</evidence>
<protein>
    <submittedName>
        <fullName evidence="2">Uncharacterized protein</fullName>
    </submittedName>
</protein>
<reference evidence="2 3" key="1">
    <citation type="journal article" date="2024" name="J Genomics">
        <title>Draft genome sequencing and assembly of Favolaschia claudopus CIRM-BRFM 2984 isolated from oak limbs.</title>
        <authorList>
            <person name="Navarro D."/>
            <person name="Drula E."/>
            <person name="Chaduli D."/>
            <person name="Cazenave R."/>
            <person name="Ahrendt S."/>
            <person name="Wang J."/>
            <person name="Lipzen A."/>
            <person name="Daum C."/>
            <person name="Barry K."/>
            <person name="Grigoriev I.V."/>
            <person name="Favel A."/>
            <person name="Rosso M.N."/>
            <person name="Martin F."/>
        </authorList>
    </citation>
    <scope>NUCLEOTIDE SEQUENCE [LARGE SCALE GENOMIC DNA]</scope>
    <source>
        <strain evidence="2 3">CIRM-BRFM 2984</strain>
    </source>
</reference>
<accession>A0AAV9Z8B5</accession>
<comment type="caution">
    <text evidence="2">The sequence shown here is derived from an EMBL/GenBank/DDBJ whole genome shotgun (WGS) entry which is preliminary data.</text>
</comment>
<name>A0AAV9Z8B5_9AGAR</name>
<dbReference type="EMBL" id="JAWWNJ010000182">
    <property type="protein sequence ID" value="KAK6974634.1"/>
    <property type="molecule type" value="Genomic_DNA"/>
</dbReference>
<dbReference type="Proteomes" id="UP001362999">
    <property type="component" value="Unassembled WGS sequence"/>
</dbReference>